<evidence type="ECO:0000256" key="12">
    <source>
        <dbReference type="HAMAP-Rule" id="MF_01346"/>
    </source>
</evidence>
<evidence type="ECO:0000313" key="18">
    <source>
        <dbReference type="EMBL" id="MDK4325642.1"/>
    </source>
</evidence>
<evidence type="ECO:0000259" key="14">
    <source>
        <dbReference type="Pfam" id="PF00006"/>
    </source>
</evidence>
<evidence type="ECO:0000256" key="1">
    <source>
        <dbReference type="ARBA" id="ARBA00004370"/>
    </source>
</evidence>
<sequence>MLKNTTESRKNMAELTISSDEIRSAIANYTSSYSATASREEVGVVISAADGIANVSGLPSVMANELLEFPGGVIGVAQNLDTDSIGVVVLGNFESLAEGDEVKRTGEVLSIPVGEDFLGRVINPLGQPIDGLGDIKSDKERALELQAAGVLDRQPVEEPMQTGIKAIDAMTPIGRGQRQLIIGDRKTGKTALCIDTILNQKENWESGDPDKQVRCIYVAVGQKGTTIAGVRRTLEEHGALEYTTIVAAPASDAAGFKWLAPFSGAALGQQWMYEGKHVLVIYDDLTKQAEAYRAISLLLRRPPGREAYPGDVFYLHSRLLERAAKLNDELGAGSMTALPIIETKANDVGAFIPTNVISITDGQVFLQSDLFNQGVRPAIDVGISVSRVGGAAQTKGMKKVAGNLRLDLAAYRDLEAFATFASDLDAASKQQLDRGQRLVELLKQPESSPQNVEYQIVSIWLASEGAFDNVPVEDTRRYETDLHEYLQGEVPQVYEQIQGGKPLDDDSKEALRNANEEFAKGFQTTSGEPVIDNHEEALEESEVEKNQLNVSRKSVKK</sequence>
<name>A0AAP4F658_9CORY</name>
<keyword evidence="5 12" id="KW-0547">Nucleotide-binding</keyword>
<feature type="binding site" evidence="12">
    <location>
        <begin position="183"/>
        <end position="190"/>
    </location>
    <ligand>
        <name>ATP</name>
        <dbReference type="ChEBI" id="CHEBI:30616"/>
    </ligand>
</feature>
<comment type="subcellular location">
    <subcellularLocation>
        <location evidence="12">Cell membrane</location>
        <topology evidence="12">Peripheral membrane protein</topology>
    </subcellularLocation>
    <subcellularLocation>
        <location evidence="1">Membrane</location>
    </subcellularLocation>
</comment>
<evidence type="ECO:0000256" key="6">
    <source>
        <dbReference type="ARBA" id="ARBA00022840"/>
    </source>
</evidence>
<evidence type="ECO:0000256" key="13">
    <source>
        <dbReference type="SAM" id="MobiDB-lite"/>
    </source>
</evidence>
<dbReference type="NCBIfam" id="NF009884">
    <property type="entry name" value="PRK13343.1"/>
    <property type="match status" value="1"/>
</dbReference>
<dbReference type="SUPFAM" id="SSF50615">
    <property type="entry name" value="N-terminal domain of alpha and beta subunits of F1 ATP synthase"/>
    <property type="match status" value="1"/>
</dbReference>
<dbReference type="InterPro" id="IPR000793">
    <property type="entry name" value="ATP_synth_asu_C"/>
</dbReference>
<evidence type="ECO:0000313" key="19">
    <source>
        <dbReference type="Proteomes" id="UP001226160"/>
    </source>
</evidence>
<feature type="site" description="Required for activity" evidence="12">
    <location>
        <position position="384"/>
    </location>
</feature>
<dbReference type="CDD" id="cd18116">
    <property type="entry name" value="ATP-synt_F1_alpha_N"/>
    <property type="match status" value="1"/>
</dbReference>
<dbReference type="InterPro" id="IPR036121">
    <property type="entry name" value="ATPase_F1/V1/A1_a/bsu_N_sf"/>
</dbReference>
<evidence type="ECO:0000256" key="7">
    <source>
        <dbReference type="ARBA" id="ARBA00022967"/>
    </source>
</evidence>
<feature type="domain" description="ATPase F1/V1/A1 complex alpha/beta subunit N-terminal" evidence="16">
    <location>
        <begin position="40"/>
        <end position="106"/>
    </location>
</feature>
<dbReference type="InterPro" id="IPR033732">
    <property type="entry name" value="ATP_synth_F1_a_nt-bd_dom"/>
</dbReference>
<dbReference type="InterPro" id="IPR020003">
    <property type="entry name" value="ATPase_a/bsu_AS"/>
</dbReference>
<dbReference type="AlphaFoldDB" id="A0AAP4F658"/>
<keyword evidence="3 12" id="KW-0813">Transport</keyword>
<dbReference type="RefSeq" id="WP_081604909.1">
    <property type="nucleotide sequence ID" value="NZ_CABIYR010000003.1"/>
</dbReference>
<evidence type="ECO:0000256" key="8">
    <source>
        <dbReference type="ARBA" id="ARBA00023065"/>
    </source>
</evidence>
<evidence type="ECO:0000256" key="4">
    <source>
        <dbReference type="ARBA" id="ARBA00022475"/>
    </source>
</evidence>
<keyword evidence="6 12" id="KW-0067">ATP-binding</keyword>
<comment type="catalytic activity">
    <reaction evidence="12">
        <text>ATP + H2O + 4 H(+)(in) = ADP + phosphate + 5 H(+)(out)</text>
        <dbReference type="Rhea" id="RHEA:57720"/>
        <dbReference type="ChEBI" id="CHEBI:15377"/>
        <dbReference type="ChEBI" id="CHEBI:15378"/>
        <dbReference type="ChEBI" id="CHEBI:30616"/>
        <dbReference type="ChEBI" id="CHEBI:43474"/>
        <dbReference type="ChEBI" id="CHEBI:456216"/>
        <dbReference type="EC" id="7.1.2.2"/>
    </reaction>
</comment>
<dbReference type="PANTHER" id="PTHR48082:SF2">
    <property type="entry name" value="ATP SYNTHASE SUBUNIT ALPHA, MITOCHONDRIAL"/>
    <property type="match status" value="1"/>
</dbReference>
<comment type="similarity">
    <text evidence="2 12">Belongs to the ATPase alpha/beta chains family.</text>
</comment>
<feature type="domain" description="ATP synthase alpha subunit C-terminal" evidence="15">
    <location>
        <begin position="393"/>
        <end position="518"/>
    </location>
</feature>
<dbReference type="Pfam" id="PF00006">
    <property type="entry name" value="ATP-synt_ab"/>
    <property type="match status" value="1"/>
</dbReference>
<dbReference type="NCBIfam" id="TIGR00962">
    <property type="entry name" value="atpA"/>
    <property type="match status" value="1"/>
</dbReference>
<dbReference type="EMBL" id="JASNVK010000005">
    <property type="protein sequence ID" value="MDK4300378.1"/>
    <property type="molecule type" value="Genomic_DNA"/>
</dbReference>
<accession>A0AAP4F658</accession>
<dbReference type="GO" id="GO:0043531">
    <property type="term" value="F:ADP binding"/>
    <property type="evidence" value="ECO:0007669"/>
    <property type="project" value="TreeGrafter"/>
</dbReference>
<dbReference type="Pfam" id="PF00306">
    <property type="entry name" value="ATP-synt_ab_C"/>
    <property type="match status" value="1"/>
</dbReference>
<dbReference type="CDD" id="cd01132">
    <property type="entry name" value="F1-ATPase_alpha_CD"/>
    <property type="match status" value="1"/>
</dbReference>
<dbReference type="GO" id="GO:0005886">
    <property type="term" value="C:plasma membrane"/>
    <property type="evidence" value="ECO:0007669"/>
    <property type="project" value="UniProtKB-SubCell"/>
</dbReference>
<dbReference type="FunFam" id="1.20.150.20:FF:000001">
    <property type="entry name" value="ATP synthase subunit alpha"/>
    <property type="match status" value="1"/>
</dbReference>
<feature type="compositionally biased region" description="Polar residues" evidence="13">
    <location>
        <begin position="546"/>
        <end position="557"/>
    </location>
</feature>
<dbReference type="Pfam" id="PF02874">
    <property type="entry name" value="ATP-synt_ab_N"/>
    <property type="match status" value="1"/>
</dbReference>
<keyword evidence="8 12" id="KW-0406">Ion transport</keyword>
<keyword evidence="20" id="KW-1185">Reference proteome</keyword>
<evidence type="ECO:0000313" key="17">
    <source>
        <dbReference type="EMBL" id="MDK4300378.1"/>
    </source>
</evidence>
<keyword evidence="4 12" id="KW-1003">Cell membrane</keyword>
<proteinExistence type="inferred from homology"/>
<dbReference type="InterPro" id="IPR023366">
    <property type="entry name" value="ATP_synth_asu-like_sf"/>
</dbReference>
<keyword evidence="9 12" id="KW-0472">Membrane</keyword>
<feature type="region of interest" description="Disordered" evidence="13">
    <location>
        <begin position="536"/>
        <end position="557"/>
    </location>
</feature>
<evidence type="ECO:0000256" key="3">
    <source>
        <dbReference type="ARBA" id="ARBA00022448"/>
    </source>
</evidence>
<evidence type="ECO:0000256" key="10">
    <source>
        <dbReference type="ARBA" id="ARBA00023196"/>
    </source>
</evidence>
<dbReference type="InterPro" id="IPR038376">
    <property type="entry name" value="ATP_synth_asu_C_sf"/>
</dbReference>
<dbReference type="Gene3D" id="1.20.150.20">
    <property type="entry name" value="ATP synthase alpha/beta chain, C-terminal domain"/>
    <property type="match status" value="1"/>
</dbReference>
<keyword evidence="11 12" id="KW-0066">ATP synthesis</keyword>
<evidence type="ECO:0000256" key="5">
    <source>
        <dbReference type="ARBA" id="ARBA00022741"/>
    </source>
</evidence>
<dbReference type="GO" id="GO:0045259">
    <property type="term" value="C:proton-transporting ATP synthase complex"/>
    <property type="evidence" value="ECO:0007669"/>
    <property type="project" value="UniProtKB-KW"/>
</dbReference>
<dbReference type="PANTHER" id="PTHR48082">
    <property type="entry name" value="ATP SYNTHASE SUBUNIT ALPHA, MITOCHONDRIAL"/>
    <property type="match status" value="1"/>
</dbReference>
<keyword evidence="10 12" id="KW-0139">CF(1)</keyword>
<evidence type="ECO:0000256" key="11">
    <source>
        <dbReference type="ARBA" id="ARBA00023310"/>
    </source>
</evidence>
<dbReference type="Gene3D" id="2.40.30.20">
    <property type="match status" value="1"/>
</dbReference>
<dbReference type="SUPFAM" id="SSF47917">
    <property type="entry name" value="C-terminal domain of alpha and beta subunits of F1 ATP synthase"/>
    <property type="match status" value="1"/>
</dbReference>
<evidence type="ECO:0000256" key="9">
    <source>
        <dbReference type="ARBA" id="ARBA00023136"/>
    </source>
</evidence>
<dbReference type="InterPro" id="IPR004100">
    <property type="entry name" value="ATPase_F1/V1/A1_a/bsu_N"/>
</dbReference>
<keyword evidence="12" id="KW-0375">Hydrogen ion transport</keyword>
<dbReference type="HAMAP" id="MF_01346">
    <property type="entry name" value="ATP_synth_alpha_bact"/>
    <property type="match status" value="1"/>
</dbReference>
<dbReference type="InterPro" id="IPR000194">
    <property type="entry name" value="ATPase_F1/V1/A1_a/bsu_nucl-bd"/>
</dbReference>
<evidence type="ECO:0000259" key="15">
    <source>
        <dbReference type="Pfam" id="PF00306"/>
    </source>
</evidence>
<dbReference type="InterPro" id="IPR027417">
    <property type="entry name" value="P-loop_NTPase"/>
</dbReference>
<dbReference type="GO" id="GO:0005524">
    <property type="term" value="F:ATP binding"/>
    <property type="evidence" value="ECO:0007669"/>
    <property type="project" value="UniProtKB-UniRule"/>
</dbReference>
<dbReference type="InterPro" id="IPR005294">
    <property type="entry name" value="ATP_synth_F1_asu"/>
</dbReference>
<dbReference type="GeneID" id="64189244"/>
<dbReference type="FunFam" id="3.40.50.300:FF:000002">
    <property type="entry name" value="ATP synthase subunit alpha"/>
    <property type="match status" value="1"/>
</dbReference>
<reference evidence="18 20" key="1">
    <citation type="submission" date="2023-05" db="EMBL/GenBank/DDBJ databases">
        <title>Metabolic capabilities are highly conserved among human nasal-associated Corynebacterium species in pangenomic analyses.</title>
        <authorList>
            <person name="Tran T.H."/>
            <person name="Roberts A.Q."/>
            <person name="Escapa I.F."/>
            <person name="Gao W."/>
            <person name="Conlan S."/>
            <person name="Kong H."/>
            <person name="Segre J.A."/>
            <person name="Kelly M.S."/>
            <person name="Lemon K.P."/>
        </authorList>
    </citation>
    <scope>NUCLEOTIDE SEQUENCE</scope>
    <source>
        <strain evidence="18">KPL2654</strain>
        <strain evidence="17 20">KPL2811</strain>
    </source>
</reference>
<comment type="function">
    <text evidence="12">Produces ATP from ADP in the presence of a proton gradient across the membrane. The alpha chain is a regulatory subunit.</text>
</comment>
<evidence type="ECO:0000313" key="20">
    <source>
        <dbReference type="Proteomes" id="UP001243856"/>
    </source>
</evidence>
<keyword evidence="7 12" id="KW-1278">Translocase</keyword>
<dbReference type="GO" id="GO:0046933">
    <property type="term" value="F:proton-transporting ATP synthase activity, rotational mechanism"/>
    <property type="evidence" value="ECO:0007669"/>
    <property type="project" value="UniProtKB-UniRule"/>
</dbReference>
<evidence type="ECO:0000256" key="2">
    <source>
        <dbReference type="ARBA" id="ARBA00008936"/>
    </source>
</evidence>
<dbReference type="Proteomes" id="UP001226160">
    <property type="component" value="Unassembled WGS sequence"/>
</dbReference>
<feature type="domain" description="ATPase F1/V1/A1 complex alpha/beta subunit nucleotide-binding" evidence="14">
    <location>
        <begin position="163"/>
        <end position="386"/>
    </location>
</feature>
<gene>
    <name evidence="12 18" type="primary">atpA</name>
    <name evidence="17" type="ORF">QPX45_03790</name>
    <name evidence="18" type="ORF">QPX54_03810</name>
</gene>
<dbReference type="EC" id="7.1.2.2" evidence="12"/>
<dbReference type="EMBL" id="JASNVP010000003">
    <property type="protein sequence ID" value="MDK4325642.1"/>
    <property type="molecule type" value="Genomic_DNA"/>
</dbReference>
<dbReference type="Proteomes" id="UP001243856">
    <property type="component" value="Unassembled WGS sequence"/>
</dbReference>
<comment type="caution">
    <text evidence="18">The sequence shown here is derived from an EMBL/GenBank/DDBJ whole genome shotgun (WGS) entry which is preliminary data.</text>
</comment>
<dbReference type="Gene3D" id="3.40.50.300">
    <property type="entry name" value="P-loop containing nucleotide triphosphate hydrolases"/>
    <property type="match status" value="1"/>
</dbReference>
<dbReference type="SUPFAM" id="SSF52540">
    <property type="entry name" value="P-loop containing nucleoside triphosphate hydrolases"/>
    <property type="match status" value="1"/>
</dbReference>
<protein>
    <recommendedName>
        <fullName evidence="12">ATP synthase subunit alpha</fullName>
        <ecNumber evidence="12">7.1.2.2</ecNumber>
    </recommendedName>
    <alternativeName>
        <fullName evidence="12">ATP synthase F1 sector subunit alpha</fullName>
    </alternativeName>
    <alternativeName>
        <fullName evidence="12">F-ATPase subunit alpha</fullName>
    </alternativeName>
</protein>
<dbReference type="CDD" id="cd18113">
    <property type="entry name" value="ATP-synt_F1_alpha_C"/>
    <property type="match status" value="1"/>
</dbReference>
<evidence type="ECO:0000259" key="16">
    <source>
        <dbReference type="Pfam" id="PF02874"/>
    </source>
</evidence>
<dbReference type="PROSITE" id="PS00152">
    <property type="entry name" value="ATPASE_ALPHA_BETA"/>
    <property type="match status" value="1"/>
</dbReference>
<organism evidence="18 19">
    <name type="scientific">Corynebacterium propinquum</name>
    <dbReference type="NCBI Taxonomy" id="43769"/>
    <lineage>
        <taxon>Bacteria</taxon>
        <taxon>Bacillati</taxon>
        <taxon>Actinomycetota</taxon>
        <taxon>Actinomycetes</taxon>
        <taxon>Mycobacteriales</taxon>
        <taxon>Corynebacteriaceae</taxon>
        <taxon>Corynebacterium</taxon>
    </lineage>
</organism>